<reference evidence="1" key="1">
    <citation type="submission" date="2023-10" db="EMBL/GenBank/DDBJ databases">
        <title>Genome assemblies of two species of porcelain crab, Petrolisthes cinctipes and Petrolisthes manimaculis (Anomura: Porcellanidae).</title>
        <authorList>
            <person name="Angst P."/>
        </authorList>
    </citation>
    <scope>NUCLEOTIDE SEQUENCE</scope>
    <source>
        <strain evidence="1">PB745_01</strain>
        <tissue evidence="1">Gill</tissue>
    </source>
</reference>
<comment type="caution">
    <text evidence="1">The sequence shown here is derived from an EMBL/GenBank/DDBJ whole genome shotgun (WGS) entry which is preliminary data.</text>
</comment>
<keyword evidence="2" id="KW-1185">Reference proteome</keyword>
<accession>A0AAE1G4V7</accession>
<proteinExistence type="predicted"/>
<name>A0AAE1G4V7_PETCI</name>
<evidence type="ECO:0000313" key="1">
    <source>
        <dbReference type="EMBL" id="KAK3885416.1"/>
    </source>
</evidence>
<gene>
    <name evidence="1" type="ORF">Pcinc_010362</name>
</gene>
<evidence type="ECO:0000313" key="2">
    <source>
        <dbReference type="Proteomes" id="UP001286313"/>
    </source>
</evidence>
<protein>
    <recommendedName>
        <fullName evidence="3">Craniofacial development protein 2</fullName>
    </recommendedName>
</protein>
<organism evidence="1 2">
    <name type="scientific">Petrolisthes cinctipes</name>
    <name type="common">Flat porcelain crab</name>
    <dbReference type="NCBI Taxonomy" id="88211"/>
    <lineage>
        <taxon>Eukaryota</taxon>
        <taxon>Metazoa</taxon>
        <taxon>Ecdysozoa</taxon>
        <taxon>Arthropoda</taxon>
        <taxon>Crustacea</taxon>
        <taxon>Multicrustacea</taxon>
        <taxon>Malacostraca</taxon>
        <taxon>Eumalacostraca</taxon>
        <taxon>Eucarida</taxon>
        <taxon>Decapoda</taxon>
        <taxon>Pleocyemata</taxon>
        <taxon>Anomura</taxon>
        <taxon>Galatheoidea</taxon>
        <taxon>Porcellanidae</taxon>
        <taxon>Petrolisthes</taxon>
    </lineage>
</organism>
<dbReference type="EMBL" id="JAWQEG010000800">
    <property type="protein sequence ID" value="KAK3885416.1"/>
    <property type="molecule type" value="Genomic_DNA"/>
</dbReference>
<evidence type="ECO:0008006" key="3">
    <source>
        <dbReference type="Google" id="ProtNLM"/>
    </source>
</evidence>
<dbReference type="AlphaFoldDB" id="A0AAE1G4V7"/>
<dbReference type="Proteomes" id="UP001286313">
    <property type="component" value="Unassembled WGS sequence"/>
</dbReference>
<sequence length="104" mass="11809">MSDEACLDSFDKSERVFLIGDMNGKVGDRKVDGVVGGWGVQSEVDGNGSALVDLSVGRRLMVTNTFFQHKGIHRYTWRVEWRRDSEVVEQNALIDYVCVDERVR</sequence>